<accession>A0A133VIW4</accession>
<evidence type="ECO:0000256" key="12">
    <source>
        <dbReference type="PIRSR" id="PIRSR001415-5"/>
    </source>
</evidence>
<dbReference type="NCBIfam" id="NF006762">
    <property type="entry name" value="PRK09283.1"/>
    <property type="match status" value="1"/>
</dbReference>
<feature type="binding site" evidence="10">
    <location>
        <position position="280"/>
    </location>
    <ligand>
        <name>5-aminolevulinate</name>
        <dbReference type="ChEBI" id="CHEBI:356416"/>
        <label>2</label>
    </ligand>
</feature>
<feature type="binding site" evidence="11">
    <location>
        <position position="121"/>
    </location>
    <ligand>
        <name>Zn(2+)</name>
        <dbReference type="ChEBI" id="CHEBI:29105"/>
        <note>catalytic</note>
    </ligand>
</feature>
<comment type="similarity">
    <text evidence="2 14">Belongs to the ALAD family.</text>
</comment>
<dbReference type="GO" id="GO:0005829">
    <property type="term" value="C:cytosol"/>
    <property type="evidence" value="ECO:0007669"/>
    <property type="project" value="TreeGrafter"/>
</dbReference>
<dbReference type="GO" id="GO:0008270">
    <property type="term" value="F:zinc ion binding"/>
    <property type="evidence" value="ECO:0007669"/>
    <property type="project" value="TreeGrafter"/>
</dbReference>
<feature type="active site" description="Schiff-base intermediate with substrate" evidence="9">
    <location>
        <position position="194"/>
    </location>
</feature>
<feature type="binding site" evidence="10">
    <location>
        <position position="319"/>
    </location>
    <ligand>
        <name>5-aminolevulinate</name>
        <dbReference type="ChEBI" id="CHEBI:356416"/>
        <label>2</label>
    </ligand>
</feature>
<feature type="binding site" evidence="11">
    <location>
        <position position="129"/>
    </location>
    <ligand>
        <name>Zn(2+)</name>
        <dbReference type="ChEBI" id="CHEBI:29105"/>
        <note>catalytic</note>
    </ligand>
</feature>
<keyword evidence="11" id="KW-0479">Metal-binding</keyword>
<feature type="binding site" evidence="10">
    <location>
        <position position="204"/>
    </location>
    <ligand>
        <name>5-aminolevulinate</name>
        <dbReference type="ChEBI" id="CHEBI:356416"/>
        <label>1</label>
    </ligand>
</feature>
<dbReference type="PANTHER" id="PTHR11458">
    <property type="entry name" value="DELTA-AMINOLEVULINIC ACID DEHYDRATASE"/>
    <property type="match status" value="1"/>
</dbReference>
<evidence type="ECO:0000256" key="2">
    <source>
        <dbReference type="ARBA" id="ARBA00008055"/>
    </source>
</evidence>
<dbReference type="AlphaFoldDB" id="A0A133VIW4"/>
<dbReference type="PIRSF" id="PIRSF001415">
    <property type="entry name" value="Porphbilin_synth"/>
    <property type="match status" value="1"/>
</dbReference>
<keyword evidence="7 13" id="KW-0627">Porphyrin biosynthesis</keyword>
<evidence type="ECO:0000256" key="6">
    <source>
        <dbReference type="ARBA" id="ARBA00023239"/>
    </source>
</evidence>
<keyword evidence="12" id="KW-0460">Magnesium</keyword>
<dbReference type="SUPFAM" id="SSF51569">
    <property type="entry name" value="Aldolase"/>
    <property type="match status" value="1"/>
</dbReference>
<dbReference type="GO" id="GO:0006782">
    <property type="term" value="P:protoporphyrinogen IX biosynthetic process"/>
    <property type="evidence" value="ECO:0007669"/>
    <property type="project" value="UniProtKB-UniPathway"/>
</dbReference>
<dbReference type="PATRIC" id="fig|1698282.3.peg.299"/>
<feature type="binding site" evidence="11">
    <location>
        <position position="119"/>
    </location>
    <ligand>
        <name>Zn(2+)</name>
        <dbReference type="ChEBI" id="CHEBI:29105"/>
        <note>catalytic</note>
    </ligand>
</feature>
<reference evidence="15 16" key="1">
    <citation type="journal article" date="2016" name="Sci. Rep.">
        <title>Metabolic traits of an uncultured archaeal lineage -MSBL1- from brine pools of the Red Sea.</title>
        <authorList>
            <person name="Mwirichia R."/>
            <person name="Alam I."/>
            <person name="Rashid M."/>
            <person name="Vinu M."/>
            <person name="Ba-Alawi W."/>
            <person name="Anthony Kamau A."/>
            <person name="Kamanda Ngugi D."/>
            <person name="Goker M."/>
            <person name="Klenk H.P."/>
            <person name="Bajic V."/>
            <person name="Stingl U."/>
        </authorList>
    </citation>
    <scope>NUCLEOTIDE SEQUENCE [LARGE SCALE GENOMIC DNA]</scope>
    <source>
        <strain evidence="15">SCGC-AAA382F02</strain>
    </source>
</reference>
<evidence type="ECO:0000256" key="10">
    <source>
        <dbReference type="PIRSR" id="PIRSR001415-2"/>
    </source>
</evidence>
<dbReference type="Gene3D" id="3.20.20.70">
    <property type="entry name" value="Aldolase class I"/>
    <property type="match status" value="1"/>
</dbReference>
<keyword evidence="16" id="KW-1185">Reference proteome</keyword>
<evidence type="ECO:0000256" key="3">
    <source>
        <dbReference type="ARBA" id="ARBA00012053"/>
    </source>
</evidence>
<name>A0A133VIW4_9EURY</name>
<dbReference type="InterPro" id="IPR013785">
    <property type="entry name" value="Aldolase_TIM"/>
</dbReference>
<feature type="binding site" evidence="10">
    <location>
        <position position="223"/>
    </location>
    <ligand>
        <name>5-aminolevulinate</name>
        <dbReference type="ChEBI" id="CHEBI:356416"/>
        <label>1</label>
    </ligand>
</feature>
<dbReference type="InterPro" id="IPR001731">
    <property type="entry name" value="ALAD"/>
</dbReference>
<evidence type="ECO:0000256" key="1">
    <source>
        <dbReference type="ARBA" id="ARBA00004694"/>
    </source>
</evidence>
<evidence type="ECO:0000256" key="4">
    <source>
        <dbReference type="ARBA" id="ARBA00020771"/>
    </source>
</evidence>
<keyword evidence="11" id="KW-0862">Zinc</keyword>
<evidence type="ECO:0000256" key="13">
    <source>
        <dbReference type="RuleBase" id="RU000515"/>
    </source>
</evidence>
<evidence type="ECO:0000256" key="8">
    <source>
        <dbReference type="ARBA" id="ARBA00047651"/>
    </source>
</evidence>
<evidence type="ECO:0000256" key="5">
    <source>
        <dbReference type="ARBA" id="ARBA00023133"/>
    </source>
</evidence>
<evidence type="ECO:0000313" key="16">
    <source>
        <dbReference type="Proteomes" id="UP000070491"/>
    </source>
</evidence>
<evidence type="ECO:0000256" key="9">
    <source>
        <dbReference type="PIRSR" id="PIRSR001415-1"/>
    </source>
</evidence>
<evidence type="ECO:0000256" key="14">
    <source>
        <dbReference type="RuleBase" id="RU004161"/>
    </source>
</evidence>
<dbReference type="EC" id="4.2.1.24" evidence="3 13"/>
<dbReference type="Proteomes" id="UP000070491">
    <property type="component" value="Unassembled WGS sequence"/>
</dbReference>
<comment type="catalytic activity">
    <reaction evidence="8 13">
        <text>2 5-aminolevulinate = porphobilinogen + 2 H2O + H(+)</text>
        <dbReference type="Rhea" id="RHEA:24064"/>
        <dbReference type="ChEBI" id="CHEBI:15377"/>
        <dbReference type="ChEBI" id="CHEBI:15378"/>
        <dbReference type="ChEBI" id="CHEBI:58126"/>
        <dbReference type="ChEBI" id="CHEBI:356416"/>
        <dbReference type="EC" id="4.2.1.24"/>
    </reaction>
</comment>
<comment type="pathway">
    <text evidence="1">Porphyrin-containing compound metabolism; protoporphyrin-IX biosynthesis; coproporphyrinogen-III from 5-aminolevulinate: step 1/4.</text>
</comment>
<dbReference type="PANTHER" id="PTHR11458:SF0">
    <property type="entry name" value="DELTA-AMINOLEVULINIC ACID DEHYDRATASE"/>
    <property type="match status" value="1"/>
</dbReference>
<dbReference type="EMBL" id="LHYG01000004">
    <property type="protein sequence ID" value="KXB06383.1"/>
    <property type="molecule type" value="Genomic_DNA"/>
</dbReference>
<feature type="active site" description="Schiff-base intermediate with substrate" evidence="9">
    <location>
        <position position="254"/>
    </location>
</feature>
<evidence type="ECO:0000256" key="7">
    <source>
        <dbReference type="ARBA" id="ARBA00023244"/>
    </source>
</evidence>
<organism evidence="15 16">
    <name type="scientific">candidate division MSBL1 archaeon SCGC-AAA382F02</name>
    <dbReference type="NCBI Taxonomy" id="1698282"/>
    <lineage>
        <taxon>Archaea</taxon>
        <taxon>Methanobacteriati</taxon>
        <taxon>Methanobacteriota</taxon>
        <taxon>candidate division MSBL1</taxon>
    </lineage>
</organism>
<dbReference type="PRINTS" id="PR00144">
    <property type="entry name" value="DALDHYDRTASE"/>
</dbReference>
<dbReference type="CDD" id="cd00384">
    <property type="entry name" value="ALAD_PBGS"/>
    <property type="match status" value="1"/>
</dbReference>
<gene>
    <name evidence="15" type="ORF">AKJ53_00485</name>
</gene>
<dbReference type="GO" id="GO:0004655">
    <property type="term" value="F:porphobilinogen synthase activity"/>
    <property type="evidence" value="ECO:0007669"/>
    <property type="project" value="UniProtKB-EC"/>
</dbReference>
<feature type="binding site" evidence="12">
    <location>
        <position position="239"/>
    </location>
    <ligand>
        <name>Mg(2+)</name>
        <dbReference type="ChEBI" id="CHEBI:18420"/>
    </ligand>
</feature>
<dbReference type="PROSITE" id="PS00169">
    <property type="entry name" value="D_ALA_DEHYDRATASE"/>
    <property type="match status" value="1"/>
</dbReference>
<dbReference type="FunFam" id="3.20.20.70:FF:000019">
    <property type="entry name" value="Delta-aminolevulinic acid dehydratase"/>
    <property type="match status" value="1"/>
</dbReference>
<sequence length="331" mass="37154">MSFPRTRMRRLRKSENVRRLVRDVHLSTDDLLYPVFVREDVEGKNEIESMPGQYHYSLQALDELISSCEESQVPGVLIFGVPEEKDEIGSEAFKEDGIVQRAVRKFRENSDLAVFTDVCLCHYTSHGHCGVLGEDGLDNDRTLEVLNQVVVSHAEAGADFVSPSGMMDGQVKSIRDALDDRDHEDVGIMSYSAKFASSFYGPFREAAESAPEKILDIPHLENRETYQMSFKSSDQPIREVALDLEEGTDIVMVKPALPYLDVLRRVDEKFDVPLAAYQVSGEYAIAKEGGDSDRLDEKDIFLESLAAMKRSGANFIITYAALDVARWLNEG</sequence>
<dbReference type="Pfam" id="PF00490">
    <property type="entry name" value="ALAD"/>
    <property type="match status" value="1"/>
</dbReference>
<comment type="subunit">
    <text evidence="13">Homooctamer.</text>
</comment>
<dbReference type="InterPro" id="IPR030656">
    <property type="entry name" value="ALAD_AS"/>
</dbReference>
<comment type="caution">
    <text evidence="15">The sequence shown here is derived from an EMBL/GenBank/DDBJ whole genome shotgun (WGS) entry which is preliminary data.</text>
</comment>
<proteinExistence type="inferred from homology"/>
<keyword evidence="5" id="KW-0350">Heme biosynthesis</keyword>
<protein>
    <recommendedName>
        <fullName evidence="4 13">Delta-aminolevulinic acid dehydratase</fullName>
        <ecNumber evidence="3 13">4.2.1.24</ecNumber>
    </recommendedName>
</protein>
<dbReference type="UniPathway" id="UPA00251">
    <property type="reaction ID" value="UER00318"/>
</dbReference>
<keyword evidence="6 13" id="KW-0456">Lyase</keyword>
<evidence type="ECO:0000313" key="15">
    <source>
        <dbReference type="EMBL" id="KXB06383.1"/>
    </source>
</evidence>
<evidence type="ECO:0000256" key="11">
    <source>
        <dbReference type="PIRSR" id="PIRSR001415-3"/>
    </source>
</evidence>
<dbReference type="SMART" id="SM01004">
    <property type="entry name" value="ALAD"/>
    <property type="match status" value="1"/>
</dbReference>